<organism evidence="1 2">
    <name type="scientific">Catellatospora aurea</name>
    <dbReference type="NCBI Taxonomy" id="1337874"/>
    <lineage>
        <taxon>Bacteria</taxon>
        <taxon>Bacillati</taxon>
        <taxon>Actinomycetota</taxon>
        <taxon>Actinomycetes</taxon>
        <taxon>Micromonosporales</taxon>
        <taxon>Micromonosporaceae</taxon>
        <taxon>Catellatospora</taxon>
    </lineage>
</organism>
<sequence length="398" mass="43234">MEWHRLNTPSFDSIAGAAASASVVSALRASRVSRVRLLLRHLATHRPESADYITLLAEVEATSPAECAAVLTYPWVAAWITRSARARHAGPADYLRNVVAAVAYRVGDTATAERIARDSGGRIWLPTIGLFTAPKGIIQPADPIRTVRPAGRTGFTLYVDDLDPHRDCVGVPPADRLPNGEWSRVERTLTKAWELIEEHASDRADELAVGLSSVVPLNGVPGVSVTSGDAFGGLAATIPHQPLEAAVMLIHEFQHSKINALMDLVDLHRQDSGIRYFAPWRPDPRPLSGMLHGIGAFTAVALWWKAFCDTSPRPESAMEQLAQLRLQLTCAIDQIGDDPGLTAAGRRFVRANSIVVRSLAAYDLPPAADSSARAQLARLVQRWQRKQPAGSVPQFELT</sequence>
<keyword evidence="2" id="KW-1185">Reference proteome</keyword>
<dbReference type="InterPro" id="IPR026337">
    <property type="entry name" value="AKG_HExxH"/>
</dbReference>
<dbReference type="Proteomes" id="UP001596392">
    <property type="component" value="Unassembled WGS sequence"/>
</dbReference>
<evidence type="ECO:0000313" key="2">
    <source>
        <dbReference type="Proteomes" id="UP001596392"/>
    </source>
</evidence>
<reference evidence="2" key="1">
    <citation type="journal article" date="2019" name="Int. J. Syst. Evol. Microbiol.">
        <title>The Global Catalogue of Microorganisms (GCM) 10K type strain sequencing project: providing services to taxonomists for standard genome sequencing and annotation.</title>
        <authorList>
            <consortium name="The Broad Institute Genomics Platform"/>
            <consortium name="The Broad Institute Genome Sequencing Center for Infectious Disease"/>
            <person name="Wu L."/>
            <person name="Ma J."/>
        </authorList>
    </citation>
    <scope>NUCLEOTIDE SEQUENCE [LARGE SCALE GENOMIC DNA]</scope>
    <source>
        <strain evidence="2">CGMCC 1.9106</strain>
    </source>
</reference>
<protein>
    <submittedName>
        <fullName evidence="1">HEXXH motif-containing putative peptide modification protein</fullName>
    </submittedName>
</protein>
<accession>A0ABW2H1F8</accession>
<comment type="caution">
    <text evidence="1">The sequence shown here is derived from an EMBL/GenBank/DDBJ whole genome shotgun (WGS) entry which is preliminary data.</text>
</comment>
<gene>
    <name evidence="1" type="ORF">ACFQO7_16750</name>
</gene>
<dbReference type="NCBIfam" id="TIGR04267">
    <property type="entry name" value="mod_HExxH"/>
    <property type="match status" value="1"/>
</dbReference>
<dbReference type="EMBL" id="JBHTAC010000015">
    <property type="protein sequence ID" value="MFC7244123.1"/>
    <property type="molecule type" value="Genomic_DNA"/>
</dbReference>
<proteinExistence type="predicted"/>
<evidence type="ECO:0000313" key="1">
    <source>
        <dbReference type="EMBL" id="MFC7244123.1"/>
    </source>
</evidence>
<name>A0ABW2H1F8_9ACTN</name>
<dbReference type="RefSeq" id="WP_376807188.1">
    <property type="nucleotide sequence ID" value="NZ_JBHTAC010000015.1"/>
</dbReference>